<evidence type="ECO:0000313" key="2">
    <source>
        <dbReference type="Proteomes" id="UP000465263"/>
    </source>
</evidence>
<dbReference type="RefSeq" id="WP_085084008.1">
    <property type="nucleotide sequence ID" value="NZ_BLKV01000001.1"/>
</dbReference>
<dbReference type="EMBL" id="BLKV01000001">
    <property type="protein sequence ID" value="GFG69651.1"/>
    <property type="molecule type" value="Genomic_DNA"/>
</dbReference>
<dbReference type="OrthoDB" id="4578369at2"/>
<gene>
    <name evidence="1" type="ORF">MSEN_13710</name>
</gene>
<dbReference type="Gene3D" id="3.10.180.10">
    <property type="entry name" value="2,3-Dihydroxybiphenyl 1,2-Dioxygenase, domain 1"/>
    <property type="match status" value="1"/>
</dbReference>
<name>A0A7I9XI40_9MYCO</name>
<dbReference type="Pfam" id="PF13669">
    <property type="entry name" value="Glyoxalase_4"/>
    <property type="match status" value="1"/>
</dbReference>
<evidence type="ECO:0000313" key="1">
    <source>
        <dbReference type="EMBL" id="GFG69651.1"/>
    </source>
</evidence>
<protein>
    <submittedName>
        <fullName evidence="1">Lactoylglutathione lyase</fullName>
    </submittedName>
</protein>
<accession>A0A7I9XI40</accession>
<keyword evidence="1" id="KW-0456">Lyase</keyword>
<keyword evidence="2" id="KW-1185">Reference proteome</keyword>
<sequence length="166" mass="17853">MTPPPRPPVQIAWVTSDLDATESTLSALLGARKWIRMPGVHFAPDTCTYRGEPADFVADIALSYAGDMQLELIAPVSGRSIYSEFLRGSGPGLHHICIEAADPDDFTAMLDDVAAQGAEVVAQGVMPGGIRFGYVSAVDAGVPFVEIAYIPAEIRAVFDYIKEQQR</sequence>
<dbReference type="GO" id="GO:0016829">
    <property type="term" value="F:lyase activity"/>
    <property type="evidence" value="ECO:0007669"/>
    <property type="project" value="UniProtKB-KW"/>
</dbReference>
<dbReference type="InterPro" id="IPR029068">
    <property type="entry name" value="Glyas_Bleomycin-R_OHBP_Dase"/>
</dbReference>
<reference evidence="1 2" key="1">
    <citation type="journal article" date="2019" name="Emerg. Microbes Infect.">
        <title>Comprehensive subspecies identification of 175 nontuberculous mycobacteria species based on 7547 genomic profiles.</title>
        <authorList>
            <person name="Matsumoto Y."/>
            <person name="Kinjo T."/>
            <person name="Motooka D."/>
            <person name="Nabeya D."/>
            <person name="Jung N."/>
            <person name="Uechi K."/>
            <person name="Horii T."/>
            <person name="Iida T."/>
            <person name="Fujita J."/>
            <person name="Nakamura S."/>
        </authorList>
    </citation>
    <scope>NUCLEOTIDE SEQUENCE [LARGE SCALE GENOMIC DNA]</scope>
    <source>
        <strain evidence="1 2">JCM 16017</strain>
    </source>
</reference>
<proteinExistence type="predicted"/>
<dbReference type="SUPFAM" id="SSF54593">
    <property type="entry name" value="Glyoxalase/Bleomycin resistance protein/Dihydroxybiphenyl dioxygenase"/>
    <property type="match status" value="1"/>
</dbReference>
<dbReference type="AlphaFoldDB" id="A0A7I9XI40"/>
<organism evidence="1 2">
    <name type="scientific">Mycolicibacter senuensis</name>
    <dbReference type="NCBI Taxonomy" id="386913"/>
    <lineage>
        <taxon>Bacteria</taxon>
        <taxon>Bacillati</taxon>
        <taxon>Actinomycetota</taxon>
        <taxon>Actinomycetes</taxon>
        <taxon>Mycobacteriales</taxon>
        <taxon>Mycobacteriaceae</taxon>
        <taxon>Mycolicibacter</taxon>
    </lineage>
</organism>
<dbReference type="Proteomes" id="UP000465263">
    <property type="component" value="Unassembled WGS sequence"/>
</dbReference>
<comment type="caution">
    <text evidence="1">The sequence shown here is derived from an EMBL/GenBank/DDBJ whole genome shotgun (WGS) entry which is preliminary data.</text>
</comment>